<gene>
    <name evidence="2" type="ORF">HD593_006276</name>
</gene>
<evidence type="ECO:0000256" key="1">
    <source>
        <dbReference type="SAM" id="MobiDB-lite"/>
    </source>
</evidence>
<evidence type="ECO:0000313" key="3">
    <source>
        <dbReference type="Proteomes" id="UP000565579"/>
    </source>
</evidence>
<feature type="region of interest" description="Disordered" evidence="1">
    <location>
        <begin position="1"/>
        <end position="81"/>
    </location>
</feature>
<name>A0A7X0NY24_9ACTN</name>
<proteinExistence type="predicted"/>
<sequence length="81" mass="8341">MASATVGDRRAARIAGNSPSSRFVKAPAGSRYAAPARPHLHPGPGQAEPFGRRPPHDGLVTAPARAGGGPRVEVRLPRTTA</sequence>
<organism evidence="2 3">
    <name type="scientific">Nonomuraea rubra</name>
    <dbReference type="NCBI Taxonomy" id="46180"/>
    <lineage>
        <taxon>Bacteria</taxon>
        <taxon>Bacillati</taxon>
        <taxon>Actinomycetota</taxon>
        <taxon>Actinomycetes</taxon>
        <taxon>Streptosporangiales</taxon>
        <taxon>Streptosporangiaceae</taxon>
        <taxon>Nonomuraea</taxon>
    </lineage>
</organism>
<dbReference type="Proteomes" id="UP000565579">
    <property type="component" value="Unassembled WGS sequence"/>
</dbReference>
<keyword evidence="3" id="KW-1185">Reference proteome</keyword>
<dbReference type="AlphaFoldDB" id="A0A7X0NY24"/>
<accession>A0A7X0NY24</accession>
<reference evidence="2 3" key="1">
    <citation type="submission" date="2020-08" db="EMBL/GenBank/DDBJ databases">
        <title>Sequencing the genomes of 1000 actinobacteria strains.</title>
        <authorList>
            <person name="Klenk H.-P."/>
        </authorList>
    </citation>
    <scope>NUCLEOTIDE SEQUENCE [LARGE SCALE GENOMIC DNA]</scope>
    <source>
        <strain evidence="2 3">DSM 43768</strain>
    </source>
</reference>
<evidence type="ECO:0000313" key="2">
    <source>
        <dbReference type="EMBL" id="MBB6551481.1"/>
    </source>
</evidence>
<protein>
    <submittedName>
        <fullName evidence="2">Uncharacterized protein</fullName>
    </submittedName>
</protein>
<feature type="compositionally biased region" description="Basic and acidic residues" evidence="1">
    <location>
        <begin position="72"/>
        <end position="81"/>
    </location>
</feature>
<comment type="caution">
    <text evidence="2">The sequence shown here is derived from an EMBL/GenBank/DDBJ whole genome shotgun (WGS) entry which is preliminary data.</text>
</comment>
<dbReference type="EMBL" id="JACHMI010000001">
    <property type="protein sequence ID" value="MBB6551481.1"/>
    <property type="molecule type" value="Genomic_DNA"/>
</dbReference>
<dbReference type="RefSeq" id="WP_185105547.1">
    <property type="nucleotide sequence ID" value="NZ_BAAAXY010000069.1"/>
</dbReference>